<evidence type="ECO:0000259" key="2">
    <source>
        <dbReference type="Pfam" id="PF02371"/>
    </source>
</evidence>
<dbReference type="Proteomes" id="UP001285352">
    <property type="component" value="Unassembled WGS sequence"/>
</dbReference>
<dbReference type="RefSeq" id="WP_319981858.1">
    <property type="nucleotide sequence ID" value="NZ_JAXAVU010000019.1"/>
</dbReference>
<evidence type="ECO:0000256" key="1">
    <source>
        <dbReference type="SAM" id="MobiDB-lite"/>
    </source>
</evidence>
<sequence length="102" mass="11197">MIATTVEQIDYLEQELTERFHEHPDSAIYMSQPGIGVVLGSRVLGEFGDDPDRYAGPKARKNYAGTSPVTITSGSERGCSQGMRAVSMLRLDARTRYADTVV</sequence>
<feature type="region of interest" description="Disordered" evidence="1">
    <location>
        <begin position="55"/>
        <end position="76"/>
    </location>
</feature>
<protein>
    <submittedName>
        <fullName evidence="3">Transposase</fullName>
    </submittedName>
</protein>
<name>A0ABU4VEW6_9PSEU</name>
<proteinExistence type="predicted"/>
<keyword evidence="4" id="KW-1185">Reference proteome</keyword>
<dbReference type="Pfam" id="PF02371">
    <property type="entry name" value="Transposase_20"/>
    <property type="match status" value="1"/>
</dbReference>
<feature type="compositionally biased region" description="Polar residues" evidence="1">
    <location>
        <begin position="64"/>
        <end position="75"/>
    </location>
</feature>
<dbReference type="EMBL" id="JAXAVU010000019">
    <property type="protein sequence ID" value="MDX8149897.1"/>
    <property type="molecule type" value="Genomic_DNA"/>
</dbReference>
<reference evidence="3 4" key="1">
    <citation type="submission" date="2023-11" db="EMBL/GenBank/DDBJ databases">
        <title>Lentzea sokolovensis, sp. nov., Lentzea kristufkii, sp. nov., and Lentzea miocenensis, sp. nov., rare actinobacteria from Sokolov Coal Basin, Miocene lacustrine sediment, Czech Republic.</title>
        <authorList>
            <person name="Lara A."/>
            <person name="Kotroba L."/>
            <person name="Nouioui I."/>
            <person name="Neumann-Schaal M."/>
            <person name="Mast Y."/>
            <person name="Chronakova A."/>
        </authorList>
    </citation>
    <scope>NUCLEOTIDE SEQUENCE [LARGE SCALE GENOMIC DNA]</scope>
    <source>
        <strain evidence="3 4">BCCO 10_0061</strain>
    </source>
</reference>
<accession>A0ABU4VEW6</accession>
<comment type="caution">
    <text evidence="3">The sequence shown here is derived from an EMBL/GenBank/DDBJ whole genome shotgun (WGS) entry which is preliminary data.</text>
</comment>
<organism evidence="3 4">
    <name type="scientific">Lentzea sokolovensis</name>
    <dbReference type="NCBI Taxonomy" id="3095429"/>
    <lineage>
        <taxon>Bacteria</taxon>
        <taxon>Bacillati</taxon>
        <taxon>Actinomycetota</taxon>
        <taxon>Actinomycetes</taxon>
        <taxon>Pseudonocardiales</taxon>
        <taxon>Pseudonocardiaceae</taxon>
        <taxon>Lentzea</taxon>
    </lineage>
</organism>
<dbReference type="InterPro" id="IPR003346">
    <property type="entry name" value="Transposase_20"/>
</dbReference>
<gene>
    <name evidence="3" type="ORF">SK854_47820</name>
</gene>
<evidence type="ECO:0000313" key="3">
    <source>
        <dbReference type="EMBL" id="MDX8149897.1"/>
    </source>
</evidence>
<evidence type="ECO:0000313" key="4">
    <source>
        <dbReference type="Proteomes" id="UP001285352"/>
    </source>
</evidence>
<feature type="domain" description="Transposase IS116/IS110/IS902 C-terminal" evidence="2">
    <location>
        <begin position="29"/>
        <end position="84"/>
    </location>
</feature>